<accession>A0ABR4ENT8</accession>
<name>A0ABR4ENT8_9PEZI</name>
<organism evidence="1 2">
    <name type="scientific">Diaporthe vaccinii</name>
    <dbReference type="NCBI Taxonomy" id="105482"/>
    <lineage>
        <taxon>Eukaryota</taxon>
        <taxon>Fungi</taxon>
        <taxon>Dikarya</taxon>
        <taxon>Ascomycota</taxon>
        <taxon>Pezizomycotina</taxon>
        <taxon>Sordariomycetes</taxon>
        <taxon>Sordariomycetidae</taxon>
        <taxon>Diaporthales</taxon>
        <taxon>Diaporthaceae</taxon>
        <taxon>Diaporthe</taxon>
        <taxon>Diaporthe eres species complex</taxon>
    </lineage>
</organism>
<evidence type="ECO:0000313" key="1">
    <source>
        <dbReference type="EMBL" id="KAL2284105.1"/>
    </source>
</evidence>
<dbReference type="EMBL" id="JBAWTH010000038">
    <property type="protein sequence ID" value="KAL2284105.1"/>
    <property type="molecule type" value="Genomic_DNA"/>
</dbReference>
<protein>
    <submittedName>
        <fullName evidence="1">Uncharacterized protein</fullName>
    </submittedName>
</protein>
<comment type="caution">
    <text evidence="1">The sequence shown here is derived from an EMBL/GenBank/DDBJ whole genome shotgun (WGS) entry which is preliminary data.</text>
</comment>
<keyword evidence="2" id="KW-1185">Reference proteome</keyword>
<dbReference type="Proteomes" id="UP001600888">
    <property type="component" value="Unassembled WGS sequence"/>
</dbReference>
<evidence type="ECO:0000313" key="2">
    <source>
        <dbReference type="Proteomes" id="UP001600888"/>
    </source>
</evidence>
<sequence length="369" mass="38559">MNAITRAQPKGMAELVKTGVYDFPSQTPAANKDGPLCVLSRSVSTLPLHINFAGIKRRYSWHLSVPPGPPLLGGTLALDLAVELDSGTYLCRRRLSGRACARDLGQLHGAVIAATPADDLGALPLVLGLGDELISKGGAGCGGRGGGHEESRVATHRYGRRDGRRRGGAGRGRGYGRLVGAGGPGNGELGRLGEDDVDVGAVDGVAGRGRAVRGVNVAGDLDRGLAGGGIDAEGDGGVVRGPVDKVDQVDAEVLGVGIDRGPLQIKGGTAGQGRVDSRVRELDGRRQGRGQSEQRQELHHDGGRIIIGLFSVQKNVGWALRIRPDRSAYSKNDLDVYPPIKTLSKPIQYGAETPPKNMYGMGPEFALVD</sequence>
<proteinExistence type="predicted"/>
<gene>
    <name evidence="1" type="ORF">FJTKL_09097</name>
</gene>
<reference evidence="1 2" key="1">
    <citation type="submission" date="2024-03" db="EMBL/GenBank/DDBJ databases">
        <title>A high-quality draft genome sequence of Diaporthe vaccinii, a causative agent of upright dieback and viscid rot disease in cranberry plants.</title>
        <authorList>
            <person name="Sarrasin M."/>
            <person name="Lang B.F."/>
            <person name="Burger G."/>
        </authorList>
    </citation>
    <scope>NUCLEOTIDE SEQUENCE [LARGE SCALE GENOMIC DNA]</scope>
    <source>
        <strain evidence="1 2">IS7</strain>
    </source>
</reference>